<organism evidence="1 2">
    <name type="scientific">Sphingobacterium litopenaei</name>
    <dbReference type="NCBI Taxonomy" id="2763500"/>
    <lineage>
        <taxon>Bacteria</taxon>
        <taxon>Pseudomonadati</taxon>
        <taxon>Bacteroidota</taxon>
        <taxon>Sphingobacteriia</taxon>
        <taxon>Sphingobacteriales</taxon>
        <taxon>Sphingobacteriaceae</taxon>
        <taxon>Sphingobacterium</taxon>
    </lineage>
</organism>
<dbReference type="Pfam" id="PF14125">
    <property type="entry name" value="DUF4292"/>
    <property type="match status" value="1"/>
</dbReference>
<name>A0ABR7YCQ5_9SPHI</name>
<accession>A0ABR7YCQ5</accession>
<dbReference type="RefSeq" id="WP_165291705.1">
    <property type="nucleotide sequence ID" value="NZ_JACOIJ010000007.1"/>
</dbReference>
<proteinExistence type="predicted"/>
<dbReference type="InterPro" id="IPR025634">
    <property type="entry name" value="DUF4292"/>
</dbReference>
<evidence type="ECO:0000313" key="1">
    <source>
        <dbReference type="EMBL" id="MBD1429084.1"/>
    </source>
</evidence>
<dbReference type="Proteomes" id="UP000651271">
    <property type="component" value="Unassembled WGS sequence"/>
</dbReference>
<comment type="caution">
    <text evidence="1">The sequence shown here is derived from an EMBL/GenBank/DDBJ whole genome shotgun (WGS) entry which is preliminary data.</text>
</comment>
<gene>
    <name evidence="1" type="ORF">H8B04_05810</name>
</gene>
<keyword evidence="2" id="KW-1185">Reference proteome</keyword>
<evidence type="ECO:0000313" key="2">
    <source>
        <dbReference type="Proteomes" id="UP000651271"/>
    </source>
</evidence>
<dbReference type="PROSITE" id="PS51257">
    <property type="entry name" value="PROKAR_LIPOPROTEIN"/>
    <property type="match status" value="1"/>
</dbReference>
<reference evidence="1 2" key="1">
    <citation type="submission" date="2020-08" db="EMBL/GenBank/DDBJ databases">
        <title>Sphingobacterium sp. DN04309 isolated from aquaculture water.</title>
        <authorList>
            <person name="Zhang M."/>
        </authorList>
    </citation>
    <scope>NUCLEOTIDE SEQUENCE [LARGE SCALE GENOMIC DNA]</scope>
    <source>
        <strain evidence="1 2">DN04309</strain>
    </source>
</reference>
<sequence length="259" mass="29025">MWNKILTITLGLAILTSCGTRKQTAKLPSDTAVNTVNSSDKNADYLINNLDYHSFSGRAKARVELGDENQDVTMHVRIQRNKAIWISVTATFLNVEGVRVLITPDSVKIMNKLQGEYIAKPFNYIHRYTGAGVTFGVLQDLLIANVSSDLLRTDKLTVAQATEDVQIVGVRDDVSFQYSLNNKYRPKVIRLTPVGSSNSLEAYYSSFNDVTGYNFPQNQNIKLNTSNINVTAVLNYNKIDFNQELEMPFTVPAKYKVLD</sequence>
<dbReference type="EMBL" id="JACOIJ010000007">
    <property type="protein sequence ID" value="MBD1429084.1"/>
    <property type="molecule type" value="Genomic_DNA"/>
</dbReference>
<protein>
    <submittedName>
        <fullName evidence="1">DUF4292 domain-containing protein</fullName>
    </submittedName>
</protein>